<keyword evidence="2" id="KW-1185">Reference proteome</keyword>
<proteinExistence type="predicted"/>
<reference evidence="1" key="1">
    <citation type="submission" date="2020-09" db="EMBL/GenBank/DDBJ databases">
        <title>Genome-Enabled Discovery of Anthraquinone Biosynthesis in Senna tora.</title>
        <authorList>
            <person name="Kang S.-H."/>
            <person name="Pandey R.P."/>
            <person name="Lee C.-M."/>
            <person name="Sim J.-S."/>
            <person name="Jeong J.-T."/>
            <person name="Choi B.-S."/>
            <person name="Jung M."/>
            <person name="Ginzburg D."/>
            <person name="Zhao K."/>
            <person name="Won S.Y."/>
            <person name="Oh T.-J."/>
            <person name="Yu Y."/>
            <person name="Kim N.-H."/>
            <person name="Lee O.R."/>
            <person name="Lee T.-H."/>
            <person name="Bashyal P."/>
            <person name="Kim T.-S."/>
            <person name="Lee W.-H."/>
            <person name="Kawkins C."/>
            <person name="Kim C.-K."/>
            <person name="Kim J.S."/>
            <person name="Ahn B.O."/>
            <person name="Rhee S.Y."/>
            <person name="Sohng J.K."/>
        </authorList>
    </citation>
    <scope>NUCLEOTIDE SEQUENCE</scope>
    <source>
        <tissue evidence="1">Leaf</tissue>
    </source>
</reference>
<organism evidence="1 2">
    <name type="scientific">Senna tora</name>
    <dbReference type="NCBI Taxonomy" id="362788"/>
    <lineage>
        <taxon>Eukaryota</taxon>
        <taxon>Viridiplantae</taxon>
        <taxon>Streptophyta</taxon>
        <taxon>Embryophyta</taxon>
        <taxon>Tracheophyta</taxon>
        <taxon>Spermatophyta</taxon>
        <taxon>Magnoliopsida</taxon>
        <taxon>eudicotyledons</taxon>
        <taxon>Gunneridae</taxon>
        <taxon>Pentapetalae</taxon>
        <taxon>rosids</taxon>
        <taxon>fabids</taxon>
        <taxon>Fabales</taxon>
        <taxon>Fabaceae</taxon>
        <taxon>Caesalpinioideae</taxon>
        <taxon>Cassia clade</taxon>
        <taxon>Senna</taxon>
    </lineage>
</organism>
<dbReference type="EMBL" id="JAAIUW010000004">
    <property type="protein sequence ID" value="KAF7834807.1"/>
    <property type="molecule type" value="Genomic_DNA"/>
</dbReference>
<evidence type="ECO:0000313" key="2">
    <source>
        <dbReference type="Proteomes" id="UP000634136"/>
    </source>
</evidence>
<sequence length="26" mass="2916">MGKIPPNLAVRPTIKKIQAVIYQAHK</sequence>
<name>A0A834WZ96_9FABA</name>
<comment type="caution">
    <text evidence="1">The sequence shown here is derived from an EMBL/GenBank/DDBJ whole genome shotgun (WGS) entry which is preliminary data.</text>
</comment>
<accession>A0A834WZ96</accession>
<evidence type="ECO:0000313" key="1">
    <source>
        <dbReference type="EMBL" id="KAF7834807.1"/>
    </source>
</evidence>
<protein>
    <submittedName>
        <fullName evidence="1">Uncharacterized protein</fullName>
    </submittedName>
</protein>
<gene>
    <name evidence="1" type="ORF">G2W53_009666</name>
</gene>
<dbReference type="AlphaFoldDB" id="A0A834WZ96"/>
<dbReference type="Proteomes" id="UP000634136">
    <property type="component" value="Unassembled WGS sequence"/>
</dbReference>